<keyword evidence="2" id="KW-1185">Reference proteome</keyword>
<reference evidence="1 2" key="1">
    <citation type="submission" date="2018-11" db="EMBL/GenBank/DDBJ databases">
        <title>Sequencing the genomes of 1000 actinobacteria strains.</title>
        <authorList>
            <person name="Klenk H.-P."/>
        </authorList>
    </citation>
    <scope>NUCLEOTIDE SEQUENCE [LARGE SCALE GENOMIC DNA]</scope>
    <source>
        <strain evidence="1 2">DSM 44254</strain>
    </source>
</reference>
<dbReference type="AlphaFoldDB" id="A0A3N1CXX1"/>
<dbReference type="OrthoDB" id="3538324at2"/>
<organism evidence="1 2">
    <name type="scientific">Actinocorallia herbida</name>
    <dbReference type="NCBI Taxonomy" id="58109"/>
    <lineage>
        <taxon>Bacteria</taxon>
        <taxon>Bacillati</taxon>
        <taxon>Actinomycetota</taxon>
        <taxon>Actinomycetes</taxon>
        <taxon>Streptosporangiales</taxon>
        <taxon>Thermomonosporaceae</taxon>
        <taxon>Actinocorallia</taxon>
    </lineage>
</organism>
<dbReference type="InterPro" id="IPR012349">
    <property type="entry name" value="Split_barrel_FMN-bd"/>
</dbReference>
<dbReference type="RefSeq" id="WP_123665579.1">
    <property type="nucleotide sequence ID" value="NZ_RJKE01000001.1"/>
</dbReference>
<evidence type="ECO:0000313" key="1">
    <source>
        <dbReference type="EMBL" id="ROO86150.1"/>
    </source>
</evidence>
<accession>A0A3N1CXX1</accession>
<dbReference type="EMBL" id="RJKE01000001">
    <property type="protein sequence ID" value="ROO86150.1"/>
    <property type="molecule type" value="Genomic_DNA"/>
</dbReference>
<sequence length="150" mass="16686">MAAAQPRTVPRSVNVIVRAVLRSPAHRLMSRNTMLLSFSGRRTGTAYTLPVSYCRDGENLTCFTDGTWWKNLRDPAPVRMVVAGRRLTGVGEVVTQDHQSAVDALRTFLHRTPRDAKYHGVRTGADGEYLRADLERAARAATMVRIRPAP</sequence>
<proteinExistence type="predicted"/>
<dbReference type="Proteomes" id="UP000272400">
    <property type="component" value="Unassembled WGS sequence"/>
</dbReference>
<dbReference type="Gene3D" id="2.30.110.10">
    <property type="entry name" value="Electron Transport, Fmn-binding Protein, Chain A"/>
    <property type="match status" value="1"/>
</dbReference>
<evidence type="ECO:0000313" key="2">
    <source>
        <dbReference type="Proteomes" id="UP000272400"/>
    </source>
</evidence>
<protein>
    <submittedName>
        <fullName evidence="1">Uncharacterized protein DUF385</fullName>
    </submittedName>
</protein>
<comment type="caution">
    <text evidence="1">The sequence shown here is derived from an EMBL/GenBank/DDBJ whole genome shotgun (WGS) entry which is preliminary data.</text>
</comment>
<gene>
    <name evidence="1" type="ORF">EDD29_3713</name>
</gene>
<name>A0A3N1CXX1_9ACTN</name>